<dbReference type="InterPro" id="IPR036388">
    <property type="entry name" value="WH-like_DNA-bd_sf"/>
</dbReference>
<dbReference type="Pfam" id="PF17782">
    <property type="entry name" value="WHD_DprA"/>
    <property type="match status" value="1"/>
</dbReference>
<comment type="caution">
    <text evidence="4">The sequence shown here is derived from an EMBL/GenBank/DDBJ whole genome shotgun (WGS) entry which is preliminary data.</text>
</comment>
<evidence type="ECO:0000313" key="5">
    <source>
        <dbReference type="Proteomes" id="UP001236663"/>
    </source>
</evidence>
<dbReference type="PANTHER" id="PTHR43022:SF1">
    <property type="entry name" value="PROTEIN SMF"/>
    <property type="match status" value="1"/>
</dbReference>
<proteinExistence type="inferred from homology"/>
<dbReference type="Pfam" id="PF02481">
    <property type="entry name" value="DNA_processg_A"/>
    <property type="match status" value="1"/>
</dbReference>
<accession>A0ABT8CAS3</accession>
<dbReference type="PANTHER" id="PTHR43022">
    <property type="entry name" value="PROTEIN SMF"/>
    <property type="match status" value="1"/>
</dbReference>
<gene>
    <name evidence="4" type="primary">dprA</name>
    <name evidence="4" type="ORF">QWZ15_15220</name>
</gene>
<dbReference type="InterPro" id="IPR010994">
    <property type="entry name" value="RuvA_2-like"/>
</dbReference>
<dbReference type="NCBIfam" id="TIGR00732">
    <property type="entry name" value="dprA"/>
    <property type="match status" value="1"/>
</dbReference>
<protein>
    <submittedName>
        <fullName evidence="4">DNA-processing protein DprA</fullName>
    </submittedName>
</protein>
<dbReference type="Proteomes" id="UP001236663">
    <property type="component" value="Unassembled WGS sequence"/>
</dbReference>
<dbReference type="Gene3D" id="1.10.10.10">
    <property type="entry name" value="Winged helix-like DNA-binding domain superfamily/Winged helix DNA-binding domain"/>
    <property type="match status" value="1"/>
</dbReference>
<evidence type="ECO:0000256" key="1">
    <source>
        <dbReference type="ARBA" id="ARBA00006525"/>
    </source>
</evidence>
<dbReference type="InterPro" id="IPR003488">
    <property type="entry name" value="DprA"/>
</dbReference>
<dbReference type="Gene3D" id="3.40.50.450">
    <property type="match status" value="1"/>
</dbReference>
<reference evidence="5" key="1">
    <citation type="journal article" date="2019" name="Int. J. Syst. Evol. Microbiol.">
        <title>The Global Catalogue of Microorganisms (GCM) 10K type strain sequencing project: providing services to taxonomists for standard genome sequencing and annotation.</title>
        <authorList>
            <consortium name="The Broad Institute Genomics Platform"/>
            <consortium name="The Broad Institute Genome Sequencing Center for Infectious Disease"/>
            <person name="Wu L."/>
            <person name="Ma J."/>
        </authorList>
    </citation>
    <scope>NUCLEOTIDE SEQUENCE [LARGE SCALE GENOMIC DNA]</scope>
    <source>
        <strain evidence="5">CECT 7706</strain>
    </source>
</reference>
<evidence type="ECO:0000259" key="3">
    <source>
        <dbReference type="Pfam" id="PF17782"/>
    </source>
</evidence>
<comment type="similarity">
    <text evidence="1">Belongs to the DprA/Smf family.</text>
</comment>
<dbReference type="RefSeq" id="WP_163387030.1">
    <property type="nucleotide sequence ID" value="NZ_JAUFQS010000019.1"/>
</dbReference>
<name>A0ABT8CAS3_9BACT</name>
<organism evidence="4 5">
    <name type="scientific">Cyclobacterium jeungdonense</name>
    <dbReference type="NCBI Taxonomy" id="708087"/>
    <lineage>
        <taxon>Bacteria</taxon>
        <taxon>Pseudomonadati</taxon>
        <taxon>Bacteroidota</taxon>
        <taxon>Cytophagia</taxon>
        <taxon>Cytophagales</taxon>
        <taxon>Cyclobacteriaceae</taxon>
        <taxon>Cyclobacterium</taxon>
    </lineage>
</organism>
<feature type="domain" description="DprA winged helix" evidence="3">
    <location>
        <begin position="310"/>
        <end position="367"/>
    </location>
</feature>
<dbReference type="SUPFAM" id="SSF47781">
    <property type="entry name" value="RuvA domain 2-like"/>
    <property type="match status" value="1"/>
</dbReference>
<keyword evidence="5" id="KW-1185">Reference proteome</keyword>
<dbReference type="InterPro" id="IPR041614">
    <property type="entry name" value="DprA_WH"/>
</dbReference>
<dbReference type="InterPro" id="IPR057666">
    <property type="entry name" value="DrpA_SLOG"/>
</dbReference>
<evidence type="ECO:0000259" key="2">
    <source>
        <dbReference type="Pfam" id="PF02481"/>
    </source>
</evidence>
<sequence>MSNGQNSKVLHTVALSLIPKLGPSIFKTIVSYCGSAEGFFTLPQGKVAKIPGIGPKLLAQRKSKDSYLREAASILEIAIKKNIQVHCYPDDSFPDRLRSIPDAPPILFTKGNLNLNPKRTVGIVGTRNASRYGKNITQKITEDLARFQPSIISGLAYGIDVEAHRAALSLNLPTIGVMGSDLDTIYPATHTVIASQMMENGGLLSEFKIGTKLNPMNFPQRNRIIAGLSDALIVVEAAKKGGALITAEIAYSYNREVFAVPGNLQAKYSEGCNNLIRNMKAGIYMGAKEIEESLSWDKESGEKDPASTLPDTSNLDSIEVRVLERLFEKNEAGIDWLSRDTGVPIAELAIKLLNLEFLGFVKAIPGKKYQWTHKK</sequence>
<dbReference type="SUPFAM" id="SSF102405">
    <property type="entry name" value="MCP/YpsA-like"/>
    <property type="match status" value="1"/>
</dbReference>
<dbReference type="EMBL" id="JAUFQS010000019">
    <property type="protein sequence ID" value="MDN3689187.1"/>
    <property type="molecule type" value="Genomic_DNA"/>
</dbReference>
<feature type="domain" description="Smf/DprA SLOG" evidence="2">
    <location>
        <begin position="86"/>
        <end position="293"/>
    </location>
</feature>
<evidence type="ECO:0000313" key="4">
    <source>
        <dbReference type="EMBL" id="MDN3689187.1"/>
    </source>
</evidence>